<gene>
    <name evidence="4" type="ORF">K402DRAFT_384040</name>
</gene>
<dbReference type="InterPro" id="IPR011234">
    <property type="entry name" value="Fumarylacetoacetase-like_C"/>
</dbReference>
<evidence type="ECO:0000313" key="5">
    <source>
        <dbReference type="Proteomes" id="UP000800041"/>
    </source>
</evidence>
<protein>
    <recommendedName>
        <fullName evidence="3">Fumarylacetoacetase-like C-terminal domain-containing protein</fullName>
    </recommendedName>
</protein>
<dbReference type="Pfam" id="PF01557">
    <property type="entry name" value="FAA_hydrolase"/>
    <property type="match status" value="1"/>
</dbReference>
<dbReference type="Gene3D" id="3.90.850.10">
    <property type="entry name" value="Fumarylacetoacetase-like, C-terminal domain"/>
    <property type="match status" value="1"/>
</dbReference>
<dbReference type="SUPFAM" id="SSF56529">
    <property type="entry name" value="FAH"/>
    <property type="match status" value="1"/>
</dbReference>
<dbReference type="GO" id="GO:0018773">
    <property type="term" value="F:acetylpyruvate hydrolase activity"/>
    <property type="evidence" value="ECO:0007669"/>
    <property type="project" value="TreeGrafter"/>
</dbReference>
<dbReference type="GO" id="GO:0046872">
    <property type="term" value="F:metal ion binding"/>
    <property type="evidence" value="ECO:0007669"/>
    <property type="project" value="UniProtKB-KW"/>
</dbReference>
<keyword evidence="5" id="KW-1185">Reference proteome</keyword>
<evidence type="ECO:0000256" key="2">
    <source>
        <dbReference type="ARBA" id="ARBA00022723"/>
    </source>
</evidence>
<dbReference type="PANTHER" id="PTHR11820:SF7">
    <property type="entry name" value="ACYLPYRUVASE FAHD1, MITOCHONDRIAL"/>
    <property type="match status" value="1"/>
</dbReference>
<evidence type="ECO:0000259" key="3">
    <source>
        <dbReference type="Pfam" id="PF01557"/>
    </source>
</evidence>
<name>A0A6G1GP82_9PEZI</name>
<organism evidence="4 5">
    <name type="scientific">Aulographum hederae CBS 113979</name>
    <dbReference type="NCBI Taxonomy" id="1176131"/>
    <lineage>
        <taxon>Eukaryota</taxon>
        <taxon>Fungi</taxon>
        <taxon>Dikarya</taxon>
        <taxon>Ascomycota</taxon>
        <taxon>Pezizomycotina</taxon>
        <taxon>Dothideomycetes</taxon>
        <taxon>Pleosporomycetidae</taxon>
        <taxon>Aulographales</taxon>
        <taxon>Aulographaceae</taxon>
    </lineage>
</organism>
<dbReference type="Proteomes" id="UP000800041">
    <property type="component" value="Unassembled WGS sequence"/>
</dbReference>
<sequence>MTISRLLRFTPLTNPRAILIGEPLDQSLDVGLALRNGEEVQVKCCSGTSILAPGILTGRVEVVGRVLCPVTRVEGGTVRCVGLNYKQHAEEVNLPIPDEPTIFLKPATTLSHPYPTPTPIPRHTLTPGPSSCDYESELAIIIGRSCKNVSVQEAPDYILGYTAANDVSSRAAQFASSQWCFSKGFDGACPLGPVVVSAREVDVRGLRVRGKRNGRVVQECGVDDMIFSVPEIVSWCSQGTTLPPGTVILTGTPAGVGVSCKPPEFLQDGDEFSVEILPHIGTLTTIFEAEK</sequence>
<dbReference type="InterPro" id="IPR036663">
    <property type="entry name" value="Fumarylacetoacetase_C_sf"/>
</dbReference>
<dbReference type="EMBL" id="ML977181">
    <property type="protein sequence ID" value="KAF1982745.1"/>
    <property type="molecule type" value="Genomic_DNA"/>
</dbReference>
<dbReference type="AlphaFoldDB" id="A0A6G1GP82"/>
<keyword evidence="2" id="KW-0479">Metal-binding</keyword>
<dbReference type="OrthoDB" id="411064at2759"/>
<proteinExistence type="inferred from homology"/>
<evidence type="ECO:0000313" key="4">
    <source>
        <dbReference type="EMBL" id="KAF1982745.1"/>
    </source>
</evidence>
<dbReference type="PANTHER" id="PTHR11820">
    <property type="entry name" value="ACYLPYRUVASE"/>
    <property type="match status" value="1"/>
</dbReference>
<reference evidence="4" key="1">
    <citation type="journal article" date="2020" name="Stud. Mycol.">
        <title>101 Dothideomycetes genomes: a test case for predicting lifestyles and emergence of pathogens.</title>
        <authorList>
            <person name="Haridas S."/>
            <person name="Albert R."/>
            <person name="Binder M."/>
            <person name="Bloem J."/>
            <person name="Labutti K."/>
            <person name="Salamov A."/>
            <person name="Andreopoulos B."/>
            <person name="Baker S."/>
            <person name="Barry K."/>
            <person name="Bills G."/>
            <person name="Bluhm B."/>
            <person name="Cannon C."/>
            <person name="Castanera R."/>
            <person name="Culley D."/>
            <person name="Daum C."/>
            <person name="Ezra D."/>
            <person name="Gonzalez J."/>
            <person name="Henrissat B."/>
            <person name="Kuo A."/>
            <person name="Liang C."/>
            <person name="Lipzen A."/>
            <person name="Lutzoni F."/>
            <person name="Magnuson J."/>
            <person name="Mondo S."/>
            <person name="Nolan M."/>
            <person name="Ohm R."/>
            <person name="Pangilinan J."/>
            <person name="Park H.-J."/>
            <person name="Ramirez L."/>
            <person name="Alfaro M."/>
            <person name="Sun H."/>
            <person name="Tritt A."/>
            <person name="Yoshinaga Y."/>
            <person name="Zwiers L.-H."/>
            <person name="Turgeon B."/>
            <person name="Goodwin S."/>
            <person name="Spatafora J."/>
            <person name="Crous P."/>
            <person name="Grigoriev I."/>
        </authorList>
    </citation>
    <scope>NUCLEOTIDE SEQUENCE</scope>
    <source>
        <strain evidence="4">CBS 113979</strain>
    </source>
</reference>
<accession>A0A6G1GP82</accession>
<comment type="similarity">
    <text evidence="1">Belongs to the FAH family.</text>
</comment>
<feature type="domain" description="Fumarylacetoacetase-like C-terminal" evidence="3">
    <location>
        <begin position="78"/>
        <end position="285"/>
    </location>
</feature>
<evidence type="ECO:0000256" key="1">
    <source>
        <dbReference type="ARBA" id="ARBA00010211"/>
    </source>
</evidence>
<dbReference type="GO" id="GO:0006107">
    <property type="term" value="P:oxaloacetate metabolic process"/>
    <property type="evidence" value="ECO:0007669"/>
    <property type="project" value="UniProtKB-ARBA"/>
</dbReference>
<dbReference type="GO" id="GO:0050163">
    <property type="term" value="F:oxaloacetate tautomerase activity"/>
    <property type="evidence" value="ECO:0007669"/>
    <property type="project" value="UniProtKB-ARBA"/>
</dbReference>
<dbReference type="FunFam" id="3.90.850.10:FF:000002">
    <property type="entry name" value="2-hydroxyhepta-2,4-diene-1,7-dioate isomerase"/>
    <property type="match status" value="1"/>
</dbReference>